<accession>A0ACB9N9G9</accession>
<proteinExistence type="predicted"/>
<sequence length="97" mass="10785">MCENKWPPKTESGCSKVQAHFRIPLLHSVLCWRELTLCDTSVEAAKRSLSLAAGNLSGTLLPYEFRTSVFPHFVITIALSDVKGFLFAGISAQMCFY</sequence>
<comment type="caution">
    <text evidence="1">The sequence shown here is derived from an EMBL/GenBank/DDBJ whole genome shotgun (WGS) entry which is preliminary data.</text>
</comment>
<gene>
    <name evidence="1" type="ORF">L6164_017865</name>
</gene>
<name>A0ACB9N9G9_BAUVA</name>
<dbReference type="Proteomes" id="UP000828941">
    <property type="component" value="Chromosome 7"/>
</dbReference>
<reference evidence="1 2" key="1">
    <citation type="journal article" date="2022" name="DNA Res.">
        <title>Chromosomal-level genome assembly of the orchid tree Bauhinia variegata (Leguminosae; Cercidoideae) supports the allotetraploid origin hypothesis of Bauhinia.</title>
        <authorList>
            <person name="Zhong Y."/>
            <person name="Chen Y."/>
            <person name="Zheng D."/>
            <person name="Pang J."/>
            <person name="Liu Y."/>
            <person name="Luo S."/>
            <person name="Meng S."/>
            <person name="Qian L."/>
            <person name="Wei D."/>
            <person name="Dai S."/>
            <person name="Zhou R."/>
        </authorList>
    </citation>
    <scope>NUCLEOTIDE SEQUENCE [LARGE SCALE GENOMIC DNA]</scope>
    <source>
        <strain evidence="1">BV-YZ2020</strain>
    </source>
</reference>
<keyword evidence="2" id="KW-1185">Reference proteome</keyword>
<dbReference type="EMBL" id="CM039432">
    <property type="protein sequence ID" value="KAI4333008.1"/>
    <property type="molecule type" value="Genomic_DNA"/>
</dbReference>
<evidence type="ECO:0000313" key="2">
    <source>
        <dbReference type="Proteomes" id="UP000828941"/>
    </source>
</evidence>
<protein>
    <submittedName>
        <fullName evidence="1">Uncharacterized protein</fullName>
    </submittedName>
</protein>
<organism evidence="1 2">
    <name type="scientific">Bauhinia variegata</name>
    <name type="common">Purple orchid tree</name>
    <name type="synonym">Phanera variegata</name>
    <dbReference type="NCBI Taxonomy" id="167791"/>
    <lineage>
        <taxon>Eukaryota</taxon>
        <taxon>Viridiplantae</taxon>
        <taxon>Streptophyta</taxon>
        <taxon>Embryophyta</taxon>
        <taxon>Tracheophyta</taxon>
        <taxon>Spermatophyta</taxon>
        <taxon>Magnoliopsida</taxon>
        <taxon>eudicotyledons</taxon>
        <taxon>Gunneridae</taxon>
        <taxon>Pentapetalae</taxon>
        <taxon>rosids</taxon>
        <taxon>fabids</taxon>
        <taxon>Fabales</taxon>
        <taxon>Fabaceae</taxon>
        <taxon>Cercidoideae</taxon>
        <taxon>Cercideae</taxon>
        <taxon>Bauhiniinae</taxon>
        <taxon>Bauhinia</taxon>
    </lineage>
</organism>
<evidence type="ECO:0000313" key="1">
    <source>
        <dbReference type="EMBL" id="KAI4333008.1"/>
    </source>
</evidence>